<evidence type="ECO:0000313" key="1">
    <source>
        <dbReference type="EMBL" id="KMZ73924.1"/>
    </source>
</evidence>
<accession>A0A0K9PYB3</accession>
<comment type="caution">
    <text evidence="1">The sequence shown here is derived from an EMBL/GenBank/DDBJ whole genome shotgun (WGS) entry which is preliminary data.</text>
</comment>
<keyword evidence="2" id="KW-1185">Reference proteome</keyword>
<name>A0A0K9PYB3_ZOSMR</name>
<dbReference type="AlphaFoldDB" id="A0A0K9PYB3"/>
<dbReference type="Proteomes" id="UP000036987">
    <property type="component" value="Unassembled WGS sequence"/>
</dbReference>
<reference evidence="2" key="1">
    <citation type="journal article" date="2016" name="Nature">
        <title>The genome of the seagrass Zostera marina reveals angiosperm adaptation to the sea.</title>
        <authorList>
            <person name="Olsen J.L."/>
            <person name="Rouze P."/>
            <person name="Verhelst B."/>
            <person name="Lin Y.-C."/>
            <person name="Bayer T."/>
            <person name="Collen J."/>
            <person name="Dattolo E."/>
            <person name="De Paoli E."/>
            <person name="Dittami S."/>
            <person name="Maumus F."/>
            <person name="Michel G."/>
            <person name="Kersting A."/>
            <person name="Lauritano C."/>
            <person name="Lohaus R."/>
            <person name="Toepel M."/>
            <person name="Tonon T."/>
            <person name="Vanneste K."/>
            <person name="Amirebrahimi M."/>
            <person name="Brakel J."/>
            <person name="Bostroem C."/>
            <person name="Chovatia M."/>
            <person name="Grimwood J."/>
            <person name="Jenkins J.W."/>
            <person name="Jueterbock A."/>
            <person name="Mraz A."/>
            <person name="Stam W.T."/>
            <person name="Tice H."/>
            <person name="Bornberg-Bauer E."/>
            <person name="Green P.J."/>
            <person name="Pearson G.A."/>
            <person name="Procaccini G."/>
            <person name="Duarte C.M."/>
            <person name="Schmutz J."/>
            <person name="Reusch T.B.H."/>
            <person name="Van de Peer Y."/>
        </authorList>
    </citation>
    <scope>NUCLEOTIDE SEQUENCE [LARGE SCALE GENOMIC DNA]</scope>
    <source>
        <strain evidence="2">cv. Finnish</strain>
    </source>
</reference>
<protein>
    <submittedName>
        <fullName evidence="1">Uncharacterized protein</fullName>
    </submittedName>
</protein>
<organism evidence="1 2">
    <name type="scientific">Zostera marina</name>
    <name type="common">Eelgrass</name>
    <dbReference type="NCBI Taxonomy" id="29655"/>
    <lineage>
        <taxon>Eukaryota</taxon>
        <taxon>Viridiplantae</taxon>
        <taxon>Streptophyta</taxon>
        <taxon>Embryophyta</taxon>
        <taxon>Tracheophyta</taxon>
        <taxon>Spermatophyta</taxon>
        <taxon>Magnoliopsida</taxon>
        <taxon>Liliopsida</taxon>
        <taxon>Zosteraceae</taxon>
        <taxon>Zostera</taxon>
    </lineage>
</organism>
<proteinExistence type="predicted"/>
<dbReference type="EMBL" id="LFYR01000514">
    <property type="protein sequence ID" value="KMZ73924.1"/>
    <property type="molecule type" value="Genomic_DNA"/>
</dbReference>
<sequence length="82" mass="9108">MRELGSTNPEWNLAHSYPFQSLAFGAFSQALNSITTLHAKYVVACETTSRLQALENEKFLLANHVSHLSSVNEQLLSDLQTS</sequence>
<evidence type="ECO:0000313" key="2">
    <source>
        <dbReference type="Proteomes" id="UP000036987"/>
    </source>
</evidence>
<gene>
    <name evidence="1" type="ORF">ZOSMA_13G01320</name>
</gene>